<dbReference type="STRING" id="128403.WA1_11025"/>
<dbReference type="Pfam" id="PF13614">
    <property type="entry name" value="AAA_31"/>
    <property type="match status" value="1"/>
</dbReference>
<evidence type="ECO:0000313" key="2">
    <source>
        <dbReference type="EMBL" id="KYC43582.1"/>
    </source>
</evidence>
<dbReference type="PANTHER" id="PTHR13696">
    <property type="entry name" value="P-LOOP CONTAINING NUCLEOSIDE TRIPHOSPHATE HYDROLASE"/>
    <property type="match status" value="1"/>
</dbReference>
<sequence length="326" mass="36980">MNTTTIAFFNNRSDVGKTTLVYHLAWMYRELGYRVLAADLDPQANLSMMFLGEDRLEELWLQQNTIFGSVAPLLRGLSDISEPYLEIVEDRLALLTGDIELFQLESKLTDSWTTGIYDVKDSHRQKLAFQFISVFWKIMQKAAIAHEANIILIDLASNVGAINHAALIAADYIIVPLTLDFFAVKALTNLGTTLQNWRKQWQELNTDIEIPLAKMEPAGYIIRQHPVRFDRPVRNYQNLLTDIPDIYRKAVLNNSESCNISIADDSNCLGWLKYYASLIDIAKDAQKPMFHLKPADGALGTFMQAAKSIYKDFENLANAISRRLNG</sequence>
<evidence type="ECO:0000259" key="1">
    <source>
        <dbReference type="Pfam" id="PF13614"/>
    </source>
</evidence>
<dbReference type="InterPro" id="IPR025669">
    <property type="entry name" value="AAA_dom"/>
</dbReference>
<dbReference type="InterPro" id="IPR027417">
    <property type="entry name" value="P-loop_NTPase"/>
</dbReference>
<dbReference type="PANTHER" id="PTHR13696:SF99">
    <property type="entry name" value="COBYRINIC ACID AC-DIAMIDE SYNTHASE"/>
    <property type="match status" value="1"/>
</dbReference>
<dbReference type="RefSeq" id="WP_017748424.1">
    <property type="nucleotide sequence ID" value="NZ_KQ976354.1"/>
</dbReference>
<comment type="caution">
    <text evidence="2">The sequence shown here is derived from an EMBL/GenBank/DDBJ whole genome shotgun (WGS) entry which is preliminary data.</text>
</comment>
<accession>A0A139XG30</accession>
<evidence type="ECO:0000313" key="3">
    <source>
        <dbReference type="Proteomes" id="UP000076925"/>
    </source>
</evidence>
<dbReference type="OrthoDB" id="477717at2"/>
<dbReference type="SUPFAM" id="SSF52540">
    <property type="entry name" value="P-loop containing nucleoside triphosphate hydrolases"/>
    <property type="match status" value="1"/>
</dbReference>
<feature type="domain" description="AAA" evidence="1">
    <location>
        <begin position="4"/>
        <end position="209"/>
    </location>
</feature>
<dbReference type="Proteomes" id="UP000076925">
    <property type="component" value="Unassembled WGS sequence"/>
</dbReference>
<proteinExistence type="predicted"/>
<protein>
    <submittedName>
        <fullName evidence="2">Chromosome partitioning protein</fullName>
    </submittedName>
</protein>
<reference evidence="2 3" key="1">
    <citation type="journal article" date="2013" name="Genome Biol. Evol.">
        <title>Genomes of Stigonematalean cyanobacteria (subsection V) and the evolution of oxygenic photosynthesis from prokaryotes to plastids.</title>
        <authorList>
            <person name="Dagan T."/>
            <person name="Roettger M."/>
            <person name="Stucken K."/>
            <person name="Landan G."/>
            <person name="Koch R."/>
            <person name="Major P."/>
            <person name="Gould S.B."/>
            <person name="Goremykin V.V."/>
            <person name="Rippka R."/>
            <person name="Tandeau de Marsac N."/>
            <person name="Gugger M."/>
            <person name="Lockhart P.J."/>
            <person name="Allen J.F."/>
            <person name="Brune I."/>
            <person name="Maus I."/>
            <person name="Puhler A."/>
            <person name="Martin W.F."/>
        </authorList>
    </citation>
    <scope>NUCLEOTIDE SEQUENCE [LARGE SCALE GENOMIC DNA]</scope>
    <source>
        <strain evidence="2 3">PCC 7110</strain>
    </source>
</reference>
<dbReference type="EMBL" id="ANNX02000013">
    <property type="protein sequence ID" value="KYC43582.1"/>
    <property type="molecule type" value="Genomic_DNA"/>
</dbReference>
<organism evidence="2 3">
    <name type="scientific">Scytonema hofmannii PCC 7110</name>
    <dbReference type="NCBI Taxonomy" id="128403"/>
    <lineage>
        <taxon>Bacteria</taxon>
        <taxon>Bacillati</taxon>
        <taxon>Cyanobacteriota</taxon>
        <taxon>Cyanophyceae</taxon>
        <taxon>Nostocales</taxon>
        <taxon>Scytonemataceae</taxon>
        <taxon>Scytonema</taxon>
    </lineage>
</organism>
<name>A0A139XG30_9CYAN</name>
<dbReference type="InterPro" id="IPR050678">
    <property type="entry name" value="DNA_Partitioning_ATPase"/>
</dbReference>
<dbReference type="CDD" id="cd02042">
    <property type="entry name" value="ParAB_family"/>
    <property type="match status" value="1"/>
</dbReference>
<dbReference type="AlphaFoldDB" id="A0A139XG30"/>
<keyword evidence="3" id="KW-1185">Reference proteome</keyword>
<gene>
    <name evidence="2" type="ORF">WA1_11025</name>
</gene>
<dbReference type="Gene3D" id="3.40.50.300">
    <property type="entry name" value="P-loop containing nucleotide triphosphate hydrolases"/>
    <property type="match status" value="1"/>
</dbReference>